<name>A0AAX4JBX6_9MICR</name>
<sequence length="471" mass="55311">MKKIFYLLILVHSYRLLKPKLLENEDLYLTDINSKLSLEPFGTKDNQRISIHKRKIQFTGNKELTLDQDSLEIKLKKIKIVTYLKRPKNSMKKTDPFGFKMKKKNTETTKEEPRRIRPPKTVDRLPINNIKTKKTEIQRTIQKKVDIIEDEIPDETIKTEEKKSDTQNIDMENILSKVKHLLNEKKNYLIESDSKIEEDTIKYSNIEVFIHPISDKYIKLKTEEKDCVTYYKDTFIFTPCLNVDSQVFKLENEDDILKNRKIYEDDDSYVVQKHVKIDKTIKKDKSIGSLKKNLQKYKSSIYEKNDDEYEISNEDDYLDKPSNEISFKPNKKKSFSNISKSSFNYSTKDKGFDNYKSKTDKFDFNIPDYKSDSVRPHSSTFEKKYEPTKLNLSTPYDAFITNKNKSIEYKKSREYKPPVPVKPAEIKNPTSSSIQVKKSETDSSLMKLGSTDDFLQKIKSSVSMPEIDDLL</sequence>
<protein>
    <submittedName>
        <fullName evidence="2">SP-containing protein</fullName>
    </submittedName>
</protein>
<feature type="region of interest" description="Disordered" evidence="1">
    <location>
        <begin position="411"/>
        <end position="442"/>
    </location>
</feature>
<proteinExistence type="predicted"/>
<dbReference type="EMBL" id="CP142730">
    <property type="protein sequence ID" value="WUR03413.1"/>
    <property type="molecule type" value="Genomic_DNA"/>
</dbReference>
<gene>
    <name evidence="2" type="ORF">VNE69_05010</name>
</gene>
<dbReference type="GeneID" id="90541234"/>
<organism evidence="2 3">
    <name type="scientific">Vairimorpha necatrix</name>
    <dbReference type="NCBI Taxonomy" id="6039"/>
    <lineage>
        <taxon>Eukaryota</taxon>
        <taxon>Fungi</taxon>
        <taxon>Fungi incertae sedis</taxon>
        <taxon>Microsporidia</taxon>
        <taxon>Nosematidae</taxon>
        <taxon>Vairimorpha</taxon>
    </lineage>
</organism>
<accession>A0AAX4JBX6</accession>
<evidence type="ECO:0000313" key="2">
    <source>
        <dbReference type="EMBL" id="WUR03413.1"/>
    </source>
</evidence>
<dbReference type="RefSeq" id="XP_065329558.1">
    <property type="nucleotide sequence ID" value="XM_065473486.1"/>
</dbReference>
<reference evidence="2" key="1">
    <citation type="journal article" date="2024" name="BMC Genomics">
        <title>Functional annotation of a divergent genome using sequence and structure-based similarity.</title>
        <authorList>
            <person name="Svedberg D."/>
            <person name="Winiger R.R."/>
            <person name="Berg A."/>
            <person name="Sharma H."/>
            <person name="Tellgren-Roth C."/>
            <person name="Debrunner-Vossbrinck B.A."/>
            <person name="Vossbrinck C.R."/>
            <person name="Barandun J."/>
        </authorList>
    </citation>
    <scope>NUCLEOTIDE SEQUENCE</scope>
    <source>
        <strain evidence="2">Illinois isolate</strain>
    </source>
</reference>
<evidence type="ECO:0000256" key="1">
    <source>
        <dbReference type="SAM" id="MobiDB-lite"/>
    </source>
</evidence>
<evidence type="ECO:0000313" key="3">
    <source>
        <dbReference type="Proteomes" id="UP001334084"/>
    </source>
</evidence>
<dbReference type="KEGG" id="vnx:VNE69_05010"/>
<dbReference type="AlphaFoldDB" id="A0AAX4JBX6"/>
<keyword evidence="3" id="KW-1185">Reference proteome</keyword>
<dbReference type="Proteomes" id="UP001334084">
    <property type="component" value="Chromosome 5"/>
</dbReference>